<gene>
    <name evidence="26" type="ORF">CDL15_Pgr002913</name>
</gene>
<dbReference type="PIRSF" id="PIRSF000641">
    <property type="entry name" value="SRK"/>
    <property type="match status" value="1"/>
</dbReference>
<feature type="domain" description="Apple" evidence="25">
    <location>
        <begin position="361"/>
        <end position="439"/>
    </location>
</feature>
<dbReference type="InterPro" id="IPR008271">
    <property type="entry name" value="Ser/Thr_kinase_AS"/>
</dbReference>
<comment type="subcellular location">
    <subcellularLocation>
        <location evidence="1">Membrane</location>
        <topology evidence="1">Single-pass type I membrane protein</topology>
    </subcellularLocation>
</comment>
<feature type="region of interest" description="Disordered" evidence="21">
    <location>
        <begin position="444"/>
        <end position="468"/>
    </location>
</feature>
<keyword evidence="16" id="KW-0325">Glycoprotein</keyword>
<evidence type="ECO:0000256" key="16">
    <source>
        <dbReference type="ARBA" id="ARBA00023180"/>
    </source>
</evidence>
<dbReference type="SUPFAM" id="SSF56112">
    <property type="entry name" value="Protein kinase-like (PK-like)"/>
    <property type="match status" value="1"/>
</dbReference>
<evidence type="ECO:0000256" key="15">
    <source>
        <dbReference type="ARBA" id="ARBA00023170"/>
    </source>
</evidence>
<dbReference type="InterPro" id="IPR003609">
    <property type="entry name" value="Pan_app"/>
</dbReference>
<dbReference type="PROSITE" id="PS00107">
    <property type="entry name" value="PROTEIN_KINASE_ATP"/>
    <property type="match status" value="1"/>
</dbReference>
<dbReference type="Proteomes" id="UP000197138">
    <property type="component" value="Unassembled WGS sequence"/>
</dbReference>
<evidence type="ECO:0000256" key="20">
    <source>
        <dbReference type="PROSITE-ProRule" id="PRU10141"/>
    </source>
</evidence>
<keyword evidence="14" id="KW-1015">Disulfide bond</keyword>
<reference evidence="27" key="1">
    <citation type="journal article" date="2017" name="Plant J.">
        <title>The pomegranate (Punica granatum L.) genome and the genomics of punicalagin biosynthesis.</title>
        <authorList>
            <person name="Qin G."/>
            <person name="Xu C."/>
            <person name="Ming R."/>
            <person name="Tang H."/>
            <person name="Guyot R."/>
            <person name="Kramer E.M."/>
            <person name="Hu Y."/>
            <person name="Yi X."/>
            <person name="Qi Y."/>
            <person name="Xu X."/>
            <person name="Gao Z."/>
            <person name="Pan H."/>
            <person name="Jian J."/>
            <person name="Tian Y."/>
            <person name="Yue Z."/>
            <person name="Xu Y."/>
        </authorList>
    </citation>
    <scope>NUCLEOTIDE SEQUENCE [LARGE SCALE GENOMIC DNA]</scope>
    <source>
        <strain evidence="27">cv. Dabenzi</strain>
    </source>
</reference>
<keyword evidence="8" id="KW-0430">Lectin</keyword>
<feature type="binding site" evidence="20">
    <location>
        <position position="557"/>
    </location>
    <ligand>
        <name>ATP</name>
        <dbReference type="ChEBI" id="CHEBI:30616"/>
    </ligand>
</feature>
<dbReference type="SMART" id="SM00220">
    <property type="entry name" value="S_TKc"/>
    <property type="match status" value="1"/>
</dbReference>
<keyword evidence="12 22" id="KW-1133">Transmembrane helix</keyword>
<name>A0A218X305_PUNGR</name>
<dbReference type="Gene3D" id="3.30.200.20">
    <property type="entry name" value="Phosphorylase Kinase, domain 1"/>
    <property type="match status" value="1"/>
</dbReference>
<dbReference type="PROSITE" id="PS50927">
    <property type="entry name" value="BULB_LECTIN"/>
    <property type="match status" value="1"/>
</dbReference>
<keyword evidence="15" id="KW-0675">Receptor</keyword>
<dbReference type="SUPFAM" id="SSF57414">
    <property type="entry name" value="Hairpin loop containing domain-like"/>
    <property type="match status" value="1"/>
</dbReference>
<dbReference type="GO" id="GO:0016020">
    <property type="term" value="C:membrane"/>
    <property type="evidence" value="ECO:0007669"/>
    <property type="project" value="UniProtKB-SubCell"/>
</dbReference>
<keyword evidence="5 19" id="KW-0808">Transferase</keyword>
<dbReference type="InterPro" id="IPR051343">
    <property type="entry name" value="G-type_lectin_kinases/EP1-like"/>
</dbReference>
<dbReference type="PROSITE" id="PS50948">
    <property type="entry name" value="PAN"/>
    <property type="match status" value="1"/>
</dbReference>
<dbReference type="SMART" id="SM00108">
    <property type="entry name" value="B_lectin"/>
    <property type="match status" value="1"/>
</dbReference>
<evidence type="ECO:0000256" key="18">
    <source>
        <dbReference type="ARBA" id="ARBA00048679"/>
    </source>
</evidence>
<comment type="similarity">
    <text evidence="19">Belongs to the protein kinase superfamily. Ser/Thr protein kinase family.</text>
</comment>
<evidence type="ECO:0000256" key="13">
    <source>
        <dbReference type="ARBA" id="ARBA00023136"/>
    </source>
</evidence>
<evidence type="ECO:0000259" key="23">
    <source>
        <dbReference type="PROSITE" id="PS50011"/>
    </source>
</evidence>
<dbReference type="CDD" id="cd00028">
    <property type="entry name" value="B_lectin"/>
    <property type="match status" value="1"/>
</dbReference>
<keyword evidence="3" id="KW-0245">EGF-like domain</keyword>
<evidence type="ECO:0000256" key="3">
    <source>
        <dbReference type="ARBA" id="ARBA00022536"/>
    </source>
</evidence>
<dbReference type="InterPro" id="IPR024171">
    <property type="entry name" value="SRK-like_kinase"/>
</dbReference>
<dbReference type="CDD" id="cd14066">
    <property type="entry name" value="STKc_IRAK"/>
    <property type="match status" value="1"/>
</dbReference>
<dbReference type="EMBL" id="MTKT01002492">
    <property type="protein sequence ID" value="OWM78742.1"/>
    <property type="molecule type" value="Genomic_DNA"/>
</dbReference>
<evidence type="ECO:0000256" key="5">
    <source>
        <dbReference type="ARBA" id="ARBA00022679"/>
    </source>
</evidence>
<feature type="domain" description="Protein kinase" evidence="23">
    <location>
        <begin position="529"/>
        <end position="803"/>
    </location>
</feature>
<evidence type="ECO:0000256" key="12">
    <source>
        <dbReference type="ARBA" id="ARBA00022989"/>
    </source>
</evidence>
<keyword evidence="7" id="KW-0732">Signal</keyword>
<comment type="catalytic activity">
    <reaction evidence="18 19">
        <text>L-seryl-[protein] + ATP = O-phospho-L-seryl-[protein] + ADP + H(+)</text>
        <dbReference type="Rhea" id="RHEA:17989"/>
        <dbReference type="Rhea" id="RHEA-COMP:9863"/>
        <dbReference type="Rhea" id="RHEA-COMP:11604"/>
        <dbReference type="ChEBI" id="CHEBI:15378"/>
        <dbReference type="ChEBI" id="CHEBI:29999"/>
        <dbReference type="ChEBI" id="CHEBI:30616"/>
        <dbReference type="ChEBI" id="CHEBI:83421"/>
        <dbReference type="ChEBI" id="CHEBI:456216"/>
        <dbReference type="EC" id="2.7.11.1"/>
    </reaction>
</comment>
<proteinExistence type="inferred from homology"/>
<dbReference type="FunFam" id="1.10.510.10:FF:000248">
    <property type="entry name" value="S-receptor-like kinase 5"/>
    <property type="match status" value="1"/>
</dbReference>
<dbReference type="GO" id="GO:0106310">
    <property type="term" value="F:protein serine kinase activity"/>
    <property type="evidence" value="ECO:0007669"/>
    <property type="project" value="RHEA"/>
</dbReference>
<dbReference type="InterPro" id="IPR001480">
    <property type="entry name" value="Bulb-type_lectin_dom"/>
</dbReference>
<evidence type="ECO:0000256" key="19">
    <source>
        <dbReference type="PIRNR" id="PIRNR000641"/>
    </source>
</evidence>
<dbReference type="AlphaFoldDB" id="A0A218X305"/>
<sequence>MLRCKICQRSRVAAIYTAAVALLSALSSIKGQPSSATLSTQWTLTPNSYSRMRFLDGSAAASIFESGAYGCGFYYTDEGHLFTIFYLMCNRGRGNAAYPVGCYSQVVWSANRNNPVEYNAKLELKSDGDLVLKNANGTIAWSTNTSGKSVISMILTEFGNLLLLGKDNDVVWASFSHPTDVLVPGQRLTLGKKLTPSASSTNFTEYGLLSLSFNTSGLYALVEMNPPLAYYSTNFSNLSLDSSSYIEFRSGSLALVSISNDRNLSVFSFPASISQQFFRLSSDGHLKVYEWRENQWQEIADILTGEIGNCGYPLLCGEYGICSNGQCTCPASRNPSGTPYFKQLDDRNRSLGCPLTTPLSCDDPQNHSFVKLEKFTYFTVSKQDVSNTSLESCQEACARSCSCKAAFYSPSRSYCSLQAQVLSMISDYSVDVSAYIKVQNISSEISPPPLPPPPPSNPTTDTDSHPTRKANRLPLILGPALGSLILLVVALVLFIWKRRAADEADEEYLDEVQGMPSRFPYNELKSATENFCKKIGEGGYGSVFQGTLADGTEVAVKRLEGLGQIKKSFLAEVKTIGKIHHVNLVRLLGFCAEKSHRLLVYEFMSGGSLDGWIFHEAAGRVVLDWQQRKKVVLDIAKGLNYLHEDCWQKIIHLDIKPQNILLDENLSAKVSDFGLSKLVERDKSRLVTTMRGTPGYIAPEWLSGVIIEKADVYSFGVVALEIACARKVFVSSQNEEDRFLLHLLKRKAEEDRLLDMVNTYGVDMQLYGPEVANMIKLAAWCLQADYTKRPSMSMVIQVLDGVMEEEDNLDFNFWNRPVTAGPGRNRAGAPTAPPLPWILSGPR</sequence>
<accession>A0A218X305</accession>
<dbReference type="PANTHER" id="PTHR47976:SF30">
    <property type="entry name" value="RECEPTOR-LIKE SERINE_THREONINE-PROTEIN KINASE"/>
    <property type="match status" value="1"/>
</dbReference>
<comment type="caution">
    <text evidence="26">The sequence shown here is derived from an EMBL/GenBank/DDBJ whole genome shotgun (WGS) entry which is preliminary data.</text>
</comment>
<evidence type="ECO:0000313" key="26">
    <source>
        <dbReference type="EMBL" id="OWM78742.1"/>
    </source>
</evidence>
<dbReference type="GO" id="GO:0030246">
    <property type="term" value="F:carbohydrate binding"/>
    <property type="evidence" value="ECO:0007669"/>
    <property type="project" value="UniProtKB-KW"/>
</dbReference>
<dbReference type="CDD" id="cd01098">
    <property type="entry name" value="PAN_AP_plant"/>
    <property type="match status" value="1"/>
</dbReference>
<evidence type="ECO:0000256" key="1">
    <source>
        <dbReference type="ARBA" id="ARBA00004479"/>
    </source>
</evidence>
<dbReference type="FunFam" id="2.90.10.30:FF:000003">
    <property type="entry name" value="Os04g0303100 protein"/>
    <property type="match status" value="1"/>
</dbReference>
<keyword evidence="10 19" id="KW-0418">Kinase</keyword>
<dbReference type="SUPFAM" id="SSF51110">
    <property type="entry name" value="alpha-D-mannose-specific plant lectins"/>
    <property type="match status" value="1"/>
</dbReference>
<keyword evidence="11 19" id="KW-0067">ATP-binding</keyword>
<feature type="compositionally biased region" description="Pro residues" evidence="21">
    <location>
        <begin position="446"/>
        <end position="457"/>
    </location>
</feature>
<dbReference type="InterPro" id="IPR011009">
    <property type="entry name" value="Kinase-like_dom_sf"/>
</dbReference>
<dbReference type="PROSITE" id="PS00108">
    <property type="entry name" value="PROTEIN_KINASE_ST"/>
    <property type="match status" value="1"/>
</dbReference>
<evidence type="ECO:0000256" key="9">
    <source>
        <dbReference type="ARBA" id="ARBA00022741"/>
    </source>
</evidence>
<dbReference type="Gene3D" id="1.10.510.10">
    <property type="entry name" value="Transferase(Phosphotransferase) domain 1"/>
    <property type="match status" value="1"/>
</dbReference>
<dbReference type="SMART" id="SM00473">
    <property type="entry name" value="PAN_AP"/>
    <property type="match status" value="1"/>
</dbReference>
<dbReference type="PANTHER" id="PTHR47976">
    <property type="entry name" value="G-TYPE LECTIN S-RECEPTOR-LIKE SERINE/THREONINE-PROTEIN KINASE SD2-5"/>
    <property type="match status" value="1"/>
</dbReference>
<dbReference type="GO" id="GO:0004674">
    <property type="term" value="F:protein serine/threonine kinase activity"/>
    <property type="evidence" value="ECO:0007669"/>
    <property type="project" value="UniProtKB-KW"/>
</dbReference>
<evidence type="ECO:0000259" key="24">
    <source>
        <dbReference type="PROSITE" id="PS50927"/>
    </source>
</evidence>
<dbReference type="GO" id="GO:0005524">
    <property type="term" value="F:ATP binding"/>
    <property type="evidence" value="ECO:0007669"/>
    <property type="project" value="UniProtKB-UniRule"/>
</dbReference>
<evidence type="ECO:0000256" key="22">
    <source>
        <dbReference type="SAM" id="Phobius"/>
    </source>
</evidence>
<evidence type="ECO:0000259" key="25">
    <source>
        <dbReference type="PROSITE" id="PS50948"/>
    </source>
</evidence>
<dbReference type="EC" id="2.7.11.1" evidence="19"/>
<dbReference type="PROSITE" id="PS50011">
    <property type="entry name" value="PROTEIN_KINASE_DOM"/>
    <property type="match status" value="1"/>
</dbReference>
<evidence type="ECO:0000256" key="11">
    <source>
        <dbReference type="ARBA" id="ARBA00022840"/>
    </source>
</evidence>
<dbReference type="InterPro" id="IPR000719">
    <property type="entry name" value="Prot_kinase_dom"/>
</dbReference>
<evidence type="ECO:0000256" key="21">
    <source>
        <dbReference type="SAM" id="MobiDB-lite"/>
    </source>
</evidence>
<feature type="domain" description="Bulb-type lectin" evidence="24">
    <location>
        <begin position="46"/>
        <end position="176"/>
    </location>
</feature>
<feature type="region of interest" description="Disordered" evidence="21">
    <location>
        <begin position="822"/>
        <end position="843"/>
    </location>
</feature>
<organism evidence="26 27">
    <name type="scientific">Punica granatum</name>
    <name type="common">Pomegranate</name>
    <dbReference type="NCBI Taxonomy" id="22663"/>
    <lineage>
        <taxon>Eukaryota</taxon>
        <taxon>Viridiplantae</taxon>
        <taxon>Streptophyta</taxon>
        <taxon>Embryophyta</taxon>
        <taxon>Tracheophyta</taxon>
        <taxon>Spermatophyta</taxon>
        <taxon>Magnoliopsida</taxon>
        <taxon>eudicotyledons</taxon>
        <taxon>Gunneridae</taxon>
        <taxon>Pentapetalae</taxon>
        <taxon>rosids</taxon>
        <taxon>malvids</taxon>
        <taxon>Myrtales</taxon>
        <taxon>Lythraceae</taxon>
        <taxon>Punica</taxon>
    </lineage>
</organism>
<evidence type="ECO:0000256" key="17">
    <source>
        <dbReference type="ARBA" id="ARBA00047899"/>
    </source>
</evidence>
<evidence type="ECO:0000256" key="8">
    <source>
        <dbReference type="ARBA" id="ARBA00022734"/>
    </source>
</evidence>
<evidence type="ECO:0000256" key="2">
    <source>
        <dbReference type="ARBA" id="ARBA00022527"/>
    </source>
</evidence>
<dbReference type="InterPro" id="IPR036426">
    <property type="entry name" value="Bulb-type_lectin_dom_sf"/>
</dbReference>
<evidence type="ECO:0000256" key="6">
    <source>
        <dbReference type="ARBA" id="ARBA00022692"/>
    </source>
</evidence>
<dbReference type="FunFam" id="3.30.200.20:FF:000178">
    <property type="entry name" value="serine/threonine-protein kinase PBS1-like"/>
    <property type="match status" value="1"/>
</dbReference>
<keyword evidence="9 19" id="KW-0547">Nucleotide-binding</keyword>
<keyword evidence="4" id="KW-0597">Phosphoprotein</keyword>
<evidence type="ECO:0000256" key="4">
    <source>
        <dbReference type="ARBA" id="ARBA00022553"/>
    </source>
</evidence>
<keyword evidence="6 22" id="KW-0812">Transmembrane</keyword>
<keyword evidence="13 22" id="KW-0472">Membrane</keyword>
<keyword evidence="2 19" id="KW-0723">Serine/threonine-protein kinase</keyword>
<protein>
    <recommendedName>
        <fullName evidence="19">Receptor-like serine/threonine-protein kinase</fullName>
        <ecNumber evidence="19">2.7.11.1</ecNumber>
    </recommendedName>
</protein>
<dbReference type="InterPro" id="IPR017441">
    <property type="entry name" value="Protein_kinase_ATP_BS"/>
</dbReference>
<evidence type="ECO:0000313" key="27">
    <source>
        <dbReference type="Proteomes" id="UP000197138"/>
    </source>
</evidence>
<dbReference type="Pfam" id="PF01453">
    <property type="entry name" value="B_lectin"/>
    <property type="match status" value="1"/>
</dbReference>
<dbReference type="Gene3D" id="2.90.10.10">
    <property type="entry name" value="Bulb-type lectin domain"/>
    <property type="match status" value="1"/>
</dbReference>
<evidence type="ECO:0000256" key="14">
    <source>
        <dbReference type="ARBA" id="ARBA00023157"/>
    </source>
</evidence>
<dbReference type="Pfam" id="PF00069">
    <property type="entry name" value="Pkinase"/>
    <property type="match status" value="1"/>
</dbReference>
<evidence type="ECO:0000256" key="10">
    <source>
        <dbReference type="ARBA" id="ARBA00022777"/>
    </source>
</evidence>
<evidence type="ECO:0000256" key="7">
    <source>
        <dbReference type="ARBA" id="ARBA00022729"/>
    </source>
</evidence>
<comment type="catalytic activity">
    <reaction evidence="17 19">
        <text>L-threonyl-[protein] + ATP = O-phospho-L-threonyl-[protein] + ADP + H(+)</text>
        <dbReference type="Rhea" id="RHEA:46608"/>
        <dbReference type="Rhea" id="RHEA-COMP:11060"/>
        <dbReference type="Rhea" id="RHEA-COMP:11605"/>
        <dbReference type="ChEBI" id="CHEBI:15378"/>
        <dbReference type="ChEBI" id="CHEBI:30013"/>
        <dbReference type="ChEBI" id="CHEBI:30616"/>
        <dbReference type="ChEBI" id="CHEBI:61977"/>
        <dbReference type="ChEBI" id="CHEBI:456216"/>
        <dbReference type="EC" id="2.7.11.1"/>
    </reaction>
</comment>
<feature type="transmembrane region" description="Helical" evidence="22">
    <location>
        <begin position="473"/>
        <end position="496"/>
    </location>
</feature>